<organism evidence="8 9">
    <name type="scientific">Thermophilibacter provencensis</name>
    <dbReference type="NCBI Taxonomy" id="1852386"/>
    <lineage>
        <taxon>Bacteria</taxon>
        <taxon>Bacillati</taxon>
        <taxon>Actinomycetota</taxon>
        <taxon>Coriobacteriia</taxon>
        <taxon>Coriobacteriales</taxon>
        <taxon>Atopobiaceae</taxon>
        <taxon>Thermophilibacter</taxon>
    </lineage>
</organism>
<dbReference type="PROSITE" id="PS51257">
    <property type="entry name" value="PROKAR_LIPOPROTEIN"/>
    <property type="match status" value="1"/>
</dbReference>
<keyword evidence="2" id="KW-1003">Cell membrane</keyword>
<comment type="subcellular location">
    <subcellularLocation>
        <location evidence="1">Cell membrane</location>
        <topology evidence="1">Multi-pass membrane protein</topology>
    </subcellularLocation>
</comment>
<dbReference type="PANTHER" id="PTHR30619:SF7">
    <property type="entry name" value="BETA-LACTAMASE DOMAIN PROTEIN"/>
    <property type="match status" value="1"/>
</dbReference>
<evidence type="ECO:0000256" key="2">
    <source>
        <dbReference type="ARBA" id="ARBA00022475"/>
    </source>
</evidence>
<feature type="transmembrane region" description="Helical" evidence="6">
    <location>
        <begin position="237"/>
        <end position="264"/>
    </location>
</feature>
<dbReference type="PANTHER" id="PTHR30619">
    <property type="entry name" value="DNA INTERNALIZATION/COMPETENCE PROTEIN COMEC/REC2"/>
    <property type="match status" value="1"/>
</dbReference>
<evidence type="ECO:0000313" key="8">
    <source>
        <dbReference type="EMBL" id="MDM8270390.1"/>
    </source>
</evidence>
<keyword evidence="3 6" id="KW-0812">Transmembrane</keyword>
<dbReference type="InterPro" id="IPR035681">
    <property type="entry name" value="ComA-like_MBL"/>
</dbReference>
<comment type="caution">
    <text evidence="8">The sequence shown here is derived from an EMBL/GenBank/DDBJ whole genome shotgun (WGS) entry which is preliminary data.</text>
</comment>
<feature type="transmembrane region" description="Helical" evidence="6">
    <location>
        <begin position="42"/>
        <end position="61"/>
    </location>
</feature>
<dbReference type="Pfam" id="PF00753">
    <property type="entry name" value="Lactamase_B"/>
    <property type="match status" value="1"/>
</dbReference>
<feature type="transmembrane region" description="Helical" evidence="6">
    <location>
        <begin position="342"/>
        <end position="363"/>
    </location>
</feature>
<dbReference type="InterPro" id="IPR036866">
    <property type="entry name" value="RibonucZ/Hydroxyglut_hydro"/>
</dbReference>
<reference evidence="8" key="2">
    <citation type="submission" date="2023-06" db="EMBL/GenBank/DDBJ databases">
        <authorList>
            <person name="Zeman M."/>
            <person name="Kubasova T."/>
            <person name="Jahodarova E."/>
            <person name="Nykrynova M."/>
            <person name="Rychlik I."/>
        </authorList>
    </citation>
    <scope>NUCLEOTIDE SEQUENCE</scope>
    <source>
        <strain evidence="8">153_Feed</strain>
    </source>
</reference>
<dbReference type="SUPFAM" id="SSF56281">
    <property type="entry name" value="Metallo-hydrolase/oxidoreductase"/>
    <property type="match status" value="1"/>
</dbReference>
<keyword evidence="9" id="KW-1185">Reference proteome</keyword>
<feature type="transmembrane region" description="Helical" evidence="6">
    <location>
        <begin position="318"/>
        <end position="336"/>
    </location>
</feature>
<dbReference type="InterPro" id="IPR004477">
    <property type="entry name" value="ComEC_N"/>
</dbReference>
<dbReference type="CDD" id="cd07731">
    <property type="entry name" value="ComA-like_MBL-fold"/>
    <property type="match status" value="1"/>
</dbReference>
<dbReference type="Pfam" id="PF03772">
    <property type="entry name" value="Competence"/>
    <property type="match status" value="1"/>
</dbReference>
<dbReference type="InterPro" id="IPR001279">
    <property type="entry name" value="Metallo-B-lactamas"/>
</dbReference>
<evidence type="ECO:0000313" key="9">
    <source>
        <dbReference type="Proteomes" id="UP001529256"/>
    </source>
</evidence>
<feature type="transmembrane region" description="Helical" evidence="6">
    <location>
        <begin position="276"/>
        <end position="297"/>
    </location>
</feature>
<reference evidence="8" key="1">
    <citation type="submission" date="2023-06" db="EMBL/GenBank/DDBJ databases">
        <title>Identification and characterization of horizontal gene transfer across gut microbiota members of farm animals based on homology search.</title>
        <authorList>
            <person name="Schwarzerova J."/>
            <person name="Nykrynova M."/>
            <person name="Jureckova K."/>
            <person name="Cejkova D."/>
            <person name="Rychlik I."/>
        </authorList>
    </citation>
    <scope>NUCLEOTIDE SEQUENCE</scope>
    <source>
        <strain evidence="8">153_Feed</strain>
    </source>
</reference>
<dbReference type="InterPro" id="IPR052159">
    <property type="entry name" value="Competence_DNA_uptake"/>
</dbReference>
<evidence type="ECO:0000256" key="4">
    <source>
        <dbReference type="ARBA" id="ARBA00022989"/>
    </source>
</evidence>
<evidence type="ECO:0000256" key="6">
    <source>
        <dbReference type="SAM" id="Phobius"/>
    </source>
</evidence>
<evidence type="ECO:0000256" key="3">
    <source>
        <dbReference type="ARBA" id="ARBA00022692"/>
    </source>
</evidence>
<dbReference type="RefSeq" id="WP_289510495.1">
    <property type="nucleotide sequence ID" value="NZ_JAUDEA010000002.1"/>
</dbReference>
<keyword evidence="5 6" id="KW-0472">Membrane</keyword>
<gene>
    <name evidence="8" type="ORF">QUW25_01625</name>
</gene>
<accession>A0ABT7V1A2</accession>
<feature type="transmembrane region" description="Helical" evidence="6">
    <location>
        <begin position="12"/>
        <end position="30"/>
    </location>
</feature>
<evidence type="ECO:0000256" key="1">
    <source>
        <dbReference type="ARBA" id="ARBA00004651"/>
    </source>
</evidence>
<proteinExistence type="predicted"/>
<feature type="transmembrane region" description="Helical" evidence="6">
    <location>
        <begin position="424"/>
        <end position="445"/>
    </location>
</feature>
<dbReference type="EMBL" id="JAUDEA010000002">
    <property type="protein sequence ID" value="MDM8270390.1"/>
    <property type="molecule type" value="Genomic_DNA"/>
</dbReference>
<sequence>MSEPLERPERPMLPPLFWALLAALSCMRMVLWNGPDLRMIRVGAVVVVGLGTLCVFAVHALRRDGLLTLVLPVFAALACSLGACSLELAQQASLAQGLGASSVSSWEFLLDADMSKGSSGWRGRASALWDGRSAGSVWLVSDERHRVGTTLRVVGRFSENDDNEWGASSRAQGLAGTVRAVSVLERRAADGLWGMVLDLREETLARLEPSSSDARALLAGTICGSTVAMAERGLSELFAACGVSHLVAVSGGHLVLVTALAGWALDRARLPVPLRVVALLIITGSFVVYCGAPPSAVRSWAMSLVAELSRAARRRSHPLSSVCAVALAMALVNPGVTGQLGYLLSVMCVCGICALGGYARYVVRVCVPGVGMRTHGMLFVALRRIEEDAREVLALTLVSQAVTLPLICSTFSQLSLIAPLANVLLAPLFSALLALGLVCAGLLWFPPAQALLLVGCDAIGSVLMMVVRGLARLPLACVAVSVDESLGLLVLGAAVVALLLWWPRVTRRAILCLLGLLLIFGGAHVVRWRFLAPPCVRVLDVGQGDAILITDGAASVLVDTGPGEAVVEALARNNVFHLDAVVLTHLHADHAGGLDGVQGVVSVGMVVVPEGTDASQLGEGTRIEELSYGDRIIVGDFALRAVSPVEPAGGEGNEGSLVLSLDYTQGSRHLAGLLAADAERDEIGAAVVRGDVGDIDFLKVGHHGSEASLTSDLARTLRPEVSVASAGEGNAYGHPDPVCVEVLEEAGSVFLCTKDVGDVTVEPGEAGPVVTCQGGEEL</sequence>
<evidence type="ECO:0000256" key="5">
    <source>
        <dbReference type="ARBA" id="ARBA00023136"/>
    </source>
</evidence>
<dbReference type="Proteomes" id="UP001529256">
    <property type="component" value="Unassembled WGS sequence"/>
</dbReference>
<keyword evidence="4 6" id="KW-1133">Transmembrane helix</keyword>
<feature type="transmembrane region" description="Helical" evidence="6">
    <location>
        <begin position="67"/>
        <end position="89"/>
    </location>
</feature>
<dbReference type="Gene3D" id="3.60.15.10">
    <property type="entry name" value="Ribonuclease Z/Hydroxyacylglutathione hydrolase-like"/>
    <property type="match status" value="1"/>
</dbReference>
<feature type="domain" description="Metallo-beta-lactamase" evidence="7">
    <location>
        <begin position="543"/>
        <end position="728"/>
    </location>
</feature>
<feature type="transmembrane region" description="Helical" evidence="6">
    <location>
        <begin position="485"/>
        <end position="502"/>
    </location>
</feature>
<protein>
    <submittedName>
        <fullName evidence="8">ComEC/Rec2 family competence protein</fullName>
    </submittedName>
</protein>
<evidence type="ECO:0000259" key="7">
    <source>
        <dbReference type="SMART" id="SM00849"/>
    </source>
</evidence>
<dbReference type="NCBIfam" id="TIGR00360">
    <property type="entry name" value="ComEC_N-term"/>
    <property type="match status" value="1"/>
</dbReference>
<feature type="transmembrane region" description="Helical" evidence="6">
    <location>
        <begin position="509"/>
        <end position="530"/>
    </location>
</feature>
<feature type="transmembrane region" description="Helical" evidence="6">
    <location>
        <begin position="392"/>
        <end position="412"/>
    </location>
</feature>
<dbReference type="SMART" id="SM00849">
    <property type="entry name" value="Lactamase_B"/>
    <property type="match status" value="1"/>
</dbReference>
<feature type="transmembrane region" description="Helical" evidence="6">
    <location>
        <begin position="452"/>
        <end position="473"/>
    </location>
</feature>
<name>A0ABT7V1A2_9ACTN</name>